<reference evidence="1 2" key="1">
    <citation type="submission" date="2022-03" db="EMBL/GenBank/DDBJ databases">
        <authorList>
            <person name="Jo J.-H."/>
            <person name="Im W.-T."/>
        </authorList>
    </citation>
    <scope>NUCLEOTIDE SEQUENCE [LARGE SCALE GENOMIC DNA]</scope>
    <source>
        <strain evidence="1 2">MA9</strain>
    </source>
</reference>
<dbReference type="Proteomes" id="UP001316087">
    <property type="component" value="Unassembled WGS sequence"/>
</dbReference>
<dbReference type="RefSeq" id="WP_241369551.1">
    <property type="nucleotide sequence ID" value="NZ_JAKZFC010000003.1"/>
</dbReference>
<comment type="caution">
    <text evidence="1">The sequence shown here is derived from an EMBL/GenBank/DDBJ whole genome shotgun (WGS) entry which is preliminary data.</text>
</comment>
<dbReference type="EMBL" id="JAKZFC010000003">
    <property type="protein sequence ID" value="MCH7322207.1"/>
    <property type="molecule type" value="Genomic_DNA"/>
</dbReference>
<protein>
    <submittedName>
        <fullName evidence="1">YuzF family protein</fullName>
    </submittedName>
</protein>
<dbReference type="InterPro" id="IPR020139">
    <property type="entry name" value="DUF2642"/>
</dbReference>
<evidence type="ECO:0000313" key="2">
    <source>
        <dbReference type="Proteomes" id="UP001316087"/>
    </source>
</evidence>
<accession>A0ABS9UCZ5</accession>
<proteinExistence type="predicted"/>
<dbReference type="Pfam" id="PF10842">
    <property type="entry name" value="DUF2642"/>
    <property type="match status" value="1"/>
</dbReference>
<keyword evidence="2" id="KW-1185">Reference proteome</keyword>
<organism evidence="1 2">
    <name type="scientific">Solibacillus palustris</name>
    <dbReference type="NCBI Taxonomy" id="2908203"/>
    <lineage>
        <taxon>Bacteria</taxon>
        <taxon>Bacillati</taxon>
        <taxon>Bacillota</taxon>
        <taxon>Bacilli</taxon>
        <taxon>Bacillales</taxon>
        <taxon>Caryophanaceae</taxon>
        <taxon>Solibacillus</taxon>
    </lineage>
</organism>
<evidence type="ECO:0000313" key="1">
    <source>
        <dbReference type="EMBL" id="MCH7322207.1"/>
    </source>
</evidence>
<gene>
    <name evidence="1" type="ORF">LZ480_09920</name>
</gene>
<name>A0ABS9UCZ5_9BACL</name>
<sequence>MNNYSNAYWLEAIQHYLGQMVAVQQTGNHVQQGVLAAVCPDYILLDVCRTPFYIRIDQIVWITPFVNRKD</sequence>